<dbReference type="AlphaFoldDB" id="A0A383VP31"/>
<feature type="compositionally biased region" description="Low complexity" evidence="1">
    <location>
        <begin position="226"/>
        <end position="255"/>
    </location>
</feature>
<feature type="region of interest" description="Disordered" evidence="1">
    <location>
        <begin position="225"/>
        <end position="277"/>
    </location>
</feature>
<feature type="compositionally biased region" description="Polar residues" evidence="1">
    <location>
        <begin position="113"/>
        <end position="123"/>
    </location>
</feature>
<protein>
    <submittedName>
        <fullName evidence="2">Uncharacterized protein</fullName>
    </submittedName>
</protein>
<proteinExistence type="predicted"/>
<dbReference type="EMBL" id="FNXT01000783">
    <property type="protein sequence ID" value="SZX67285.1"/>
    <property type="molecule type" value="Genomic_DNA"/>
</dbReference>
<reference evidence="2 3" key="1">
    <citation type="submission" date="2016-10" db="EMBL/GenBank/DDBJ databases">
        <authorList>
            <person name="Cai Z."/>
        </authorList>
    </citation>
    <scope>NUCLEOTIDE SEQUENCE [LARGE SCALE GENOMIC DNA]</scope>
</reference>
<sequence>MLMSMGLVNYADPSAELLPEHNLQQHIQHVRLVGLSAQQQQQIAAGWSVFVGLMDPVLQELRQLQLETDSTPGAAAAAADEPCGPAGAGCTSSKQNNSSSNKHGCSAQLHGLENSSAGTSDPTQAGEAAAADEAAAAAAAGGASSITTMEGYKAHREALHQQEQRAAQLRRLLQKDMLIKAAFVCYTFGRFKYSQLAKLHVTMYPWQPNHGTVVRAVMKIMEEDAALQQQQQQKQPGDGAQQLQQLPPLPHQLQQPKKKKKKKHLPPIRKRRQQRRL</sequence>
<evidence type="ECO:0000313" key="2">
    <source>
        <dbReference type="EMBL" id="SZX67285.1"/>
    </source>
</evidence>
<gene>
    <name evidence="2" type="ORF">BQ4739_LOCUS7696</name>
</gene>
<dbReference type="Proteomes" id="UP000256970">
    <property type="component" value="Unassembled WGS sequence"/>
</dbReference>
<evidence type="ECO:0000256" key="1">
    <source>
        <dbReference type="SAM" id="MobiDB-lite"/>
    </source>
</evidence>
<name>A0A383VP31_TETOB</name>
<evidence type="ECO:0000313" key="3">
    <source>
        <dbReference type="Proteomes" id="UP000256970"/>
    </source>
</evidence>
<feature type="compositionally biased region" description="Low complexity" evidence="1">
    <location>
        <begin position="72"/>
        <end position="102"/>
    </location>
</feature>
<organism evidence="2 3">
    <name type="scientific">Tetradesmus obliquus</name>
    <name type="common">Green alga</name>
    <name type="synonym">Acutodesmus obliquus</name>
    <dbReference type="NCBI Taxonomy" id="3088"/>
    <lineage>
        <taxon>Eukaryota</taxon>
        <taxon>Viridiplantae</taxon>
        <taxon>Chlorophyta</taxon>
        <taxon>core chlorophytes</taxon>
        <taxon>Chlorophyceae</taxon>
        <taxon>CS clade</taxon>
        <taxon>Sphaeropleales</taxon>
        <taxon>Scenedesmaceae</taxon>
        <taxon>Tetradesmus</taxon>
    </lineage>
</organism>
<feature type="compositionally biased region" description="Basic residues" evidence="1">
    <location>
        <begin position="256"/>
        <end position="277"/>
    </location>
</feature>
<keyword evidence="3" id="KW-1185">Reference proteome</keyword>
<feature type="region of interest" description="Disordered" evidence="1">
    <location>
        <begin position="72"/>
        <end position="131"/>
    </location>
</feature>
<accession>A0A383VP31</accession>